<gene>
    <name evidence="1" type="ORF">BLA17378_02325</name>
</gene>
<accession>A0ABY6XP78</accession>
<dbReference type="RefSeq" id="WP_174956993.1">
    <property type="nucleotide sequence ID" value="NZ_CABVQG010000007.1"/>
</dbReference>
<dbReference type="EMBL" id="CABVQG010000007">
    <property type="protein sequence ID" value="VWC61308.1"/>
    <property type="molecule type" value="Genomic_DNA"/>
</dbReference>
<dbReference type="Pfam" id="PF05159">
    <property type="entry name" value="Capsule_synth"/>
    <property type="match status" value="3"/>
</dbReference>
<keyword evidence="2" id="KW-1185">Reference proteome</keyword>
<dbReference type="InterPro" id="IPR007833">
    <property type="entry name" value="Capsule_polysaccharide_synth"/>
</dbReference>
<sequence length="647" mass="72947">MNVATFGPTRSRPHLWSNGIMPRRAGPELSWFAAPLAEQTAQAWIACIDAALAERRTPHAPQDVRTLMERFRDACVFDPPDLAPRVHPDLLEPTRTTRVLLIDEPLPDSLSRSKSGRIRQFADMVDAVHREHPDSEIWLARSGVRRAGEYLSSHVSLPAKRLRQLDASGSLCASIAHFDHVYTVSAGDGLQALLHGIPLHVFGTPYYAGWGLTHDHVPQPVRNTQASLDTLFATVFLRLARHVDPVTRNPGTLDALLATIEAHRAAILRLADFPRLAGIRFQWWKRPYATPYLTAGGASLRWIDRPEQTRKDEHAVLWGGRSATGLPKDTPMIRLEDGFLHSTGLGSDHIAPCSQIIDRRGIYFDATRPSDLTAILNTAHFTDAELSRARQLRHDIANLGVTKYNLGRRRPTWSAPRDRRIVLVPGQVADDAAVRLGAQHIATAEDLLHEVRLRCPDAFIVYKPHPDVLSGNRRGLIDAASLANAVDRDSDLISLIEIADEVHTLSSLSGFEALIRGKRVHTYGLPFYSGWGLTHDALEQPWRARELTLDMLTAGVLLRYPLYWDWSLRLFTTPEAIVRQLARTASRPLEKIEGDRLRLLRKAIRWSRNGLWYLAWQCRKSFEWRTQPNTTPQRTFRSVHGKQTNQR</sequence>
<evidence type="ECO:0000313" key="1">
    <source>
        <dbReference type="EMBL" id="VWC61308.1"/>
    </source>
</evidence>
<dbReference type="Proteomes" id="UP000494120">
    <property type="component" value="Unassembled WGS sequence"/>
</dbReference>
<dbReference type="CDD" id="cd16439">
    <property type="entry name" value="beta_Kdo_transferase_KpsC_2"/>
    <property type="match status" value="1"/>
</dbReference>
<reference evidence="1 2" key="1">
    <citation type="submission" date="2019-09" db="EMBL/GenBank/DDBJ databases">
        <authorList>
            <person name="Depoorter E."/>
        </authorList>
    </citation>
    <scope>NUCLEOTIDE SEQUENCE [LARGE SCALE GENOMIC DNA]</scope>
    <source>
        <strain evidence="1 2">R-17378</strain>
    </source>
</reference>
<proteinExistence type="predicted"/>
<protein>
    <submittedName>
        <fullName evidence="1">Capsule polysaccharide export protein</fullName>
    </submittedName>
</protein>
<name>A0ABY6XP78_9BURK</name>
<evidence type="ECO:0000313" key="2">
    <source>
        <dbReference type="Proteomes" id="UP000494120"/>
    </source>
</evidence>
<organism evidence="1 2">
    <name type="scientific">Burkholderia aenigmatica</name>
    <dbReference type="NCBI Taxonomy" id="2015348"/>
    <lineage>
        <taxon>Bacteria</taxon>
        <taxon>Pseudomonadati</taxon>
        <taxon>Pseudomonadota</taxon>
        <taxon>Betaproteobacteria</taxon>
        <taxon>Burkholderiales</taxon>
        <taxon>Burkholderiaceae</taxon>
        <taxon>Burkholderia</taxon>
        <taxon>Burkholderia cepacia complex</taxon>
    </lineage>
</organism>
<comment type="caution">
    <text evidence="1">The sequence shown here is derived from an EMBL/GenBank/DDBJ whole genome shotgun (WGS) entry which is preliminary data.</text>
</comment>